<evidence type="ECO:0000256" key="9">
    <source>
        <dbReference type="PROSITE-ProRule" id="PRU01097"/>
    </source>
</evidence>
<evidence type="ECO:0000256" key="2">
    <source>
        <dbReference type="ARBA" id="ARBA00004851"/>
    </source>
</evidence>
<feature type="active site" description="Proton donor" evidence="9">
    <location>
        <position position="244"/>
    </location>
</feature>
<dbReference type="GO" id="GO:0031176">
    <property type="term" value="F:endo-1,4-beta-xylanase activity"/>
    <property type="evidence" value="ECO:0007669"/>
    <property type="project" value="UniProtKB-UniRule"/>
</dbReference>
<sequence length="352" mass="39630">MGIVFNIFNPNSATELRFIMEKASFYRVEKVICLSLIGVLLSIQNLHSQTFCIESGSDQVAGVQDDYRYELWNQNSEGTACMTLGSGALFSGEWDDILNYLARRGLDYDQTQEHEEIGRFYATYDCDYNPESATGNSYLSIYGWTVDPLIEFYIVEDWRNWIPSMANGVSSKGSISVNGATYDIYENTRVNQPSILGNTTFQQYFSIRRDERNAGTINISEHFDRWESLGMDLGKLYEVSFVVEGYKSTGSFEFTALDVFVNKDEPILGSDTNAVTSWLDVYPNPSSGKVSINIDPSVSNPAINIYDNTGKLVLSQKNIRDHQVQLSKLVSGIYIINIHSSGRSYTTKLLVN</sequence>
<evidence type="ECO:0000259" key="11">
    <source>
        <dbReference type="PROSITE" id="PS51761"/>
    </source>
</evidence>
<keyword evidence="6 9" id="KW-0119">Carbohydrate metabolism</keyword>
<evidence type="ECO:0000256" key="7">
    <source>
        <dbReference type="ARBA" id="ARBA00023295"/>
    </source>
</evidence>
<dbReference type="InterPro" id="IPR013320">
    <property type="entry name" value="ConA-like_dom_sf"/>
</dbReference>
<evidence type="ECO:0000256" key="3">
    <source>
        <dbReference type="ARBA" id="ARBA00012590"/>
    </source>
</evidence>
<keyword evidence="4 9" id="KW-0858">Xylan degradation</keyword>
<proteinExistence type="inferred from homology"/>
<keyword evidence="7 9" id="KW-0326">Glycosidase</keyword>
<dbReference type="GO" id="GO:0045493">
    <property type="term" value="P:xylan catabolic process"/>
    <property type="evidence" value="ECO:0007669"/>
    <property type="project" value="UniProtKB-UniRule"/>
</dbReference>
<dbReference type="PROSITE" id="PS00776">
    <property type="entry name" value="GH11_1"/>
    <property type="match status" value="1"/>
</dbReference>
<dbReference type="STRING" id="156994.SAMN04488028_108103"/>
<dbReference type="EC" id="3.2.1.8" evidence="3 9"/>
<dbReference type="InterPro" id="IPR033123">
    <property type="entry name" value="GH11_dom"/>
</dbReference>
<evidence type="ECO:0000256" key="10">
    <source>
        <dbReference type="RuleBase" id="RU362015"/>
    </source>
</evidence>
<keyword evidence="13" id="KW-1185">Reference proteome</keyword>
<reference evidence="13" key="1">
    <citation type="submission" date="2016-11" db="EMBL/GenBank/DDBJ databases">
        <authorList>
            <person name="Varghese N."/>
            <person name="Submissions S."/>
        </authorList>
    </citation>
    <scope>NUCLEOTIDE SEQUENCE [LARGE SCALE GENOMIC DNA]</scope>
    <source>
        <strain evidence="13">DSM 26134</strain>
    </source>
</reference>
<dbReference type="PANTHER" id="PTHR46828:SF2">
    <property type="entry name" value="ENDO-1,4-BETA-XYLANASE A-RELATED"/>
    <property type="match status" value="1"/>
</dbReference>
<evidence type="ECO:0000256" key="6">
    <source>
        <dbReference type="ARBA" id="ARBA00023277"/>
    </source>
</evidence>
<keyword evidence="5 9" id="KW-0378">Hydrolase</keyword>
<dbReference type="PROSITE" id="PS51761">
    <property type="entry name" value="GH11_3"/>
    <property type="match status" value="1"/>
</dbReference>
<dbReference type="AlphaFoldDB" id="A0A1M6V3Q7"/>
<feature type="domain" description="GH11" evidence="11">
    <location>
        <begin position="55"/>
        <end position="257"/>
    </location>
</feature>
<organism evidence="12 13">
    <name type="scientific">Reichenbachiella agariperforans</name>
    <dbReference type="NCBI Taxonomy" id="156994"/>
    <lineage>
        <taxon>Bacteria</taxon>
        <taxon>Pseudomonadati</taxon>
        <taxon>Bacteroidota</taxon>
        <taxon>Cytophagia</taxon>
        <taxon>Cytophagales</taxon>
        <taxon>Reichenbachiellaceae</taxon>
        <taxon>Reichenbachiella</taxon>
    </lineage>
</organism>
<evidence type="ECO:0000313" key="13">
    <source>
        <dbReference type="Proteomes" id="UP000184474"/>
    </source>
</evidence>
<dbReference type="Pfam" id="PF00457">
    <property type="entry name" value="Glyco_hydro_11"/>
    <property type="match status" value="1"/>
</dbReference>
<dbReference type="InterPro" id="IPR018208">
    <property type="entry name" value="GH11_AS_1"/>
</dbReference>
<dbReference type="SUPFAM" id="SSF49899">
    <property type="entry name" value="Concanavalin A-like lectins/glucanases"/>
    <property type="match status" value="1"/>
</dbReference>
<keyword evidence="8 9" id="KW-0624">Polysaccharide degradation</keyword>
<evidence type="ECO:0000256" key="1">
    <source>
        <dbReference type="ARBA" id="ARBA00000681"/>
    </source>
</evidence>
<accession>A0A1M6V3Q7</accession>
<evidence type="ECO:0000256" key="5">
    <source>
        <dbReference type="ARBA" id="ARBA00022801"/>
    </source>
</evidence>
<dbReference type="Pfam" id="PF18962">
    <property type="entry name" value="Por_Secre_tail"/>
    <property type="match status" value="1"/>
</dbReference>
<comment type="similarity">
    <text evidence="9 10">Belongs to the glycosyl hydrolase 11 (cellulase G) family.</text>
</comment>
<dbReference type="PANTHER" id="PTHR46828">
    <property type="entry name" value="ENDO-1,4-BETA-XYLANASE A-RELATED"/>
    <property type="match status" value="1"/>
</dbReference>
<dbReference type="Proteomes" id="UP000184474">
    <property type="component" value="Unassembled WGS sequence"/>
</dbReference>
<evidence type="ECO:0000313" key="12">
    <source>
        <dbReference type="EMBL" id="SHK75946.1"/>
    </source>
</evidence>
<feature type="active site" description="Nucleophile" evidence="9">
    <location>
        <position position="151"/>
    </location>
</feature>
<dbReference type="Gene3D" id="2.60.120.180">
    <property type="match status" value="1"/>
</dbReference>
<dbReference type="InterPro" id="IPR026444">
    <property type="entry name" value="Secre_tail"/>
</dbReference>
<dbReference type="InterPro" id="IPR001137">
    <property type="entry name" value="Glyco_hydro_11"/>
</dbReference>
<dbReference type="NCBIfam" id="TIGR04183">
    <property type="entry name" value="Por_Secre_tail"/>
    <property type="match status" value="1"/>
</dbReference>
<name>A0A1M6V3Q7_REIAG</name>
<dbReference type="EMBL" id="FRAA01000008">
    <property type="protein sequence ID" value="SHK75946.1"/>
    <property type="molecule type" value="Genomic_DNA"/>
</dbReference>
<gene>
    <name evidence="12" type="ORF">SAMN04488028_108103</name>
</gene>
<dbReference type="UniPathway" id="UPA00114"/>
<dbReference type="InterPro" id="IPR013319">
    <property type="entry name" value="GH11/12"/>
</dbReference>
<protein>
    <recommendedName>
        <fullName evidence="3 9">Endo-1,4-beta-xylanase</fullName>
        <ecNumber evidence="3 9">3.2.1.8</ecNumber>
    </recommendedName>
</protein>
<evidence type="ECO:0000256" key="8">
    <source>
        <dbReference type="ARBA" id="ARBA00023326"/>
    </source>
</evidence>
<evidence type="ECO:0000256" key="4">
    <source>
        <dbReference type="ARBA" id="ARBA00022651"/>
    </source>
</evidence>
<dbReference type="PRINTS" id="PR00911">
    <property type="entry name" value="GLHYDRLASE11"/>
</dbReference>
<comment type="catalytic activity">
    <reaction evidence="1 9 10">
        <text>Endohydrolysis of (1-&gt;4)-beta-D-xylosidic linkages in xylans.</text>
        <dbReference type="EC" id="3.2.1.8"/>
    </reaction>
</comment>
<comment type="pathway">
    <text evidence="2 9 10">Glycan degradation; xylan degradation.</text>
</comment>